<name>A0A430VLA9_THESC</name>
<dbReference type="SUPFAM" id="SSF50104">
    <property type="entry name" value="Translation proteins SH3-like domain"/>
    <property type="match status" value="1"/>
</dbReference>
<dbReference type="GO" id="GO:0002181">
    <property type="term" value="P:cytoplasmic translation"/>
    <property type="evidence" value="ECO:0007669"/>
    <property type="project" value="TreeGrafter"/>
</dbReference>
<dbReference type="InterPro" id="IPR014722">
    <property type="entry name" value="Rib_uL2_dom2"/>
</dbReference>
<dbReference type="GO" id="GO:0005840">
    <property type="term" value="C:ribosome"/>
    <property type="evidence" value="ECO:0007669"/>
    <property type="project" value="UniProtKB-KW"/>
</dbReference>
<feature type="compositionally biased region" description="Basic and acidic residues" evidence="4">
    <location>
        <begin position="86"/>
        <end position="105"/>
    </location>
</feature>
<proteinExistence type="inferred from homology"/>
<dbReference type="PANTHER" id="PTHR13691">
    <property type="entry name" value="RIBOSOMAL PROTEIN L2"/>
    <property type="match status" value="1"/>
</dbReference>
<dbReference type="Gene3D" id="4.10.950.10">
    <property type="entry name" value="Ribosomal protein L2, domain 3"/>
    <property type="match status" value="1"/>
</dbReference>
<keyword evidence="2" id="KW-0689">Ribosomal protein</keyword>
<dbReference type="AlphaFoldDB" id="A0A430VLA9"/>
<dbReference type="Gene3D" id="2.30.30.30">
    <property type="match status" value="1"/>
</dbReference>
<dbReference type="GO" id="GO:0003723">
    <property type="term" value="F:RNA binding"/>
    <property type="evidence" value="ECO:0007669"/>
    <property type="project" value="TreeGrafter"/>
</dbReference>
<dbReference type="InterPro" id="IPR002171">
    <property type="entry name" value="Ribosomal_uL2"/>
</dbReference>
<dbReference type="PANTHER" id="PTHR13691:SF5">
    <property type="entry name" value="LARGE RIBOSOMAL SUBUNIT PROTEIN UL2M"/>
    <property type="match status" value="1"/>
</dbReference>
<gene>
    <name evidence="6" type="ORF">CSW14_08520</name>
</gene>
<accession>A0A430VLA9</accession>
<dbReference type="InterPro" id="IPR008991">
    <property type="entry name" value="Translation_prot_SH3-like_sf"/>
</dbReference>
<evidence type="ECO:0000313" key="6">
    <source>
        <dbReference type="EMBL" id="RTI53265.1"/>
    </source>
</evidence>
<evidence type="ECO:0000256" key="1">
    <source>
        <dbReference type="ARBA" id="ARBA00005636"/>
    </source>
</evidence>
<feature type="region of interest" description="Disordered" evidence="4">
    <location>
        <begin position="1"/>
        <end position="34"/>
    </location>
</feature>
<evidence type="ECO:0000256" key="4">
    <source>
        <dbReference type="SAM" id="MobiDB-lite"/>
    </source>
</evidence>
<evidence type="ECO:0000256" key="2">
    <source>
        <dbReference type="ARBA" id="ARBA00022980"/>
    </source>
</evidence>
<keyword evidence="3" id="KW-0687">Ribonucleoprotein</keyword>
<evidence type="ECO:0000256" key="3">
    <source>
        <dbReference type="ARBA" id="ARBA00023274"/>
    </source>
</evidence>
<dbReference type="GO" id="GO:0003735">
    <property type="term" value="F:structural constituent of ribosome"/>
    <property type="evidence" value="ECO:0007669"/>
    <property type="project" value="InterPro"/>
</dbReference>
<comment type="caution">
    <text evidence="6">The sequence shown here is derived from an EMBL/GenBank/DDBJ whole genome shotgun (WGS) entry which is preliminary data.</text>
</comment>
<dbReference type="Pfam" id="PF03947">
    <property type="entry name" value="Ribosomal_L2_C"/>
    <property type="match status" value="1"/>
</dbReference>
<dbReference type="InterPro" id="IPR022669">
    <property type="entry name" value="Ribosomal_uL2_C"/>
</dbReference>
<protein>
    <recommendedName>
        <fullName evidence="5">Large ribosomal subunit protein uL2 C-terminal domain-containing protein</fullName>
    </recommendedName>
</protein>
<reference evidence="6 7" key="1">
    <citation type="journal article" date="2019" name="Extremophiles">
        <title>Biogeography of thermophiles and predominance of Thermus scotoductus in domestic water heaters.</title>
        <authorList>
            <person name="Wilpiszeski R.L."/>
            <person name="Zhang Z."/>
            <person name="House C.H."/>
        </authorList>
    </citation>
    <scope>NUCLEOTIDE SEQUENCE [LARGE SCALE GENOMIC DNA]</scope>
    <source>
        <strain evidence="6 7">1_S1</strain>
    </source>
</reference>
<dbReference type="SMART" id="SM01382">
    <property type="entry name" value="Ribosomal_L2_C"/>
    <property type="match status" value="1"/>
</dbReference>
<comment type="similarity">
    <text evidence="1">Belongs to the universal ribosomal protein uL2 family.</text>
</comment>
<organism evidence="6 7">
    <name type="scientific">Thermus scotoductus</name>
    <dbReference type="NCBI Taxonomy" id="37636"/>
    <lineage>
        <taxon>Bacteria</taxon>
        <taxon>Thermotogati</taxon>
        <taxon>Deinococcota</taxon>
        <taxon>Deinococci</taxon>
        <taxon>Thermales</taxon>
        <taxon>Thermaceae</taxon>
        <taxon>Thermus</taxon>
    </lineage>
</organism>
<evidence type="ECO:0000259" key="5">
    <source>
        <dbReference type="SMART" id="SM01382"/>
    </source>
</evidence>
<dbReference type="EMBL" id="PEMW01000284">
    <property type="protein sequence ID" value="RTI53265.1"/>
    <property type="molecule type" value="Genomic_DNA"/>
</dbReference>
<feature type="domain" description="Large ribosomal subunit protein uL2 C-terminal" evidence="5">
    <location>
        <begin position="2"/>
        <end position="110"/>
    </location>
</feature>
<sequence length="112" mass="11909">MELEPKSGPKLARSAGTSTQIQRREGDYVIPPLPSGELRNLQGLCYAPIGTVRNADHTNLVLGQAGRTPRLGRKPHVRGPAMNPLDHPHALGEGVKGHDAHHHEGLAGVQAA</sequence>
<dbReference type="Proteomes" id="UP000287467">
    <property type="component" value="Unassembled WGS sequence"/>
</dbReference>
<evidence type="ECO:0000313" key="7">
    <source>
        <dbReference type="Proteomes" id="UP000287467"/>
    </source>
</evidence>
<dbReference type="GO" id="GO:1990904">
    <property type="term" value="C:ribonucleoprotein complex"/>
    <property type="evidence" value="ECO:0007669"/>
    <property type="project" value="UniProtKB-KW"/>
</dbReference>
<feature type="region of interest" description="Disordered" evidence="4">
    <location>
        <begin position="64"/>
        <end position="112"/>
    </location>
</feature>
<dbReference type="InterPro" id="IPR014726">
    <property type="entry name" value="Ribosomal_uL2_dom3"/>
</dbReference>